<dbReference type="AlphaFoldDB" id="X6MGT1"/>
<evidence type="ECO:0000256" key="1">
    <source>
        <dbReference type="SAM" id="MobiDB-lite"/>
    </source>
</evidence>
<organism evidence="2 3">
    <name type="scientific">Reticulomyxa filosa</name>
    <dbReference type="NCBI Taxonomy" id="46433"/>
    <lineage>
        <taxon>Eukaryota</taxon>
        <taxon>Sar</taxon>
        <taxon>Rhizaria</taxon>
        <taxon>Retaria</taxon>
        <taxon>Foraminifera</taxon>
        <taxon>Monothalamids</taxon>
        <taxon>Reticulomyxidae</taxon>
        <taxon>Reticulomyxa</taxon>
    </lineage>
</organism>
<feature type="region of interest" description="Disordered" evidence="1">
    <location>
        <begin position="430"/>
        <end position="460"/>
    </location>
</feature>
<dbReference type="InterPro" id="IPR016024">
    <property type="entry name" value="ARM-type_fold"/>
</dbReference>
<dbReference type="Gene3D" id="1.25.10.10">
    <property type="entry name" value="Leucine-rich Repeat Variant"/>
    <property type="match status" value="1"/>
</dbReference>
<reference evidence="2 3" key="1">
    <citation type="journal article" date="2013" name="Curr. Biol.">
        <title>The Genome of the Foraminiferan Reticulomyxa filosa.</title>
        <authorList>
            <person name="Glockner G."/>
            <person name="Hulsmann N."/>
            <person name="Schleicher M."/>
            <person name="Noegel A.A."/>
            <person name="Eichinger L."/>
            <person name="Gallinger C."/>
            <person name="Pawlowski J."/>
            <person name="Sierra R."/>
            <person name="Euteneuer U."/>
            <person name="Pillet L."/>
            <person name="Moustafa A."/>
            <person name="Platzer M."/>
            <person name="Groth M."/>
            <person name="Szafranski K."/>
            <person name="Schliwa M."/>
        </authorList>
    </citation>
    <scope>NUCLEOTIDE SEQUENCE [LARGE SCALE GENOMIC DNA]</scope>
</reference>
<accession>X6MGT1</accession>
<keyword evidence="3" id="KW-1185">Reference proteome</keyword>
<protein>
    <submittedName>
        <fullName evidence="2">Uncharacterized protein</fullName>
    </submittedName>
</protein>
<evidence type="ECO:0000313" key="3">
    <source>
        <dbReference type="Proteomes" id="UP000023152"/>
    </source>
</evidence>
<proteinExistence type="predicted"/>
<dbReference type="InterPro" id="IPR011989">
    <property type="entry name" value="ARM-like"/>
</dbReference>
<feature type="region of interest" description="Disordered" evidence="1">
    <location>
        <begin position="563"/>
        <end position="607"/>
    </location>
</feature>
<dbReference type="Proteomes" id="UP000023152">
    <property type="component" value="Unassembled WGS sequence"/>
</dbReference>
<comment type="caution">
    <text evidence="2">The sequence shown here is derived from an EMBL/GenBank/DDBJ whole genome shotgun (WGS) entry which is preliminary data.</text>
</comment>
<sequence>NKGKSHNNNPQRLRRIVGHHIVDDGHGKRVKTIDNRKKTWSQLIQTHEMQTKDNAKSKTMTKLMDASEMLHILSSEQLLHEFHQVRNEQEWTKVVEEIISRLKVLNSHSKETDNDDIDSYMHTYDHTVCSVTQDTTMSLLASQQQQQQQPQPKQQQQKGANKTLREMIKSNGEVFFMDVMKFVSLEKHRNNKAMLGHCLDILCALCNQSGEDYEMKTMLNEVEAIAFVISICEKYLDSDIAMLRKNVMYKLTLQTKYIFFKKKKKKAIKVILAMINRHSKVDDLCIHCYHILISCMHSDSSNENNNNNRKLICNNGGDKICLSTLQQRKCNNALDQVILTSALTCIANLASVLDNIPCLLELNVISDVMSVINENVYRGDIVKCACVVLCNLSSDRKASWVMWHQYNICVLFVKIVEEYVRIYDTIQSSTSEEGPKTKEKRGIPHNGDNKNDHNNNGNNKKAKEWSEITEDTIFDIQQSSLGAIGNMMRDVNNIIPFMANQMYKHVYQVMQHCAQKYSLMEMCFKLLNILITSIDSTTRPSFDDTTTTTATAAIATATAASTKYSRSHPHLHHPNARSRNVHDLPSLPLPPPPPPPRPSSSSSSYFNGTCGTHLNEEMRSKHQMMLLQSGMVEKMLGAMKVPHNAKLIPLGVRIFKKIHPNVWKSYGPKCTSHRVSPRCSDRGSLRELHIDSSLLLQIQIYQLLDQRNTFDAWIHKWMQRPLHNDDMTRKRHASTDILPTSTSISISTPTSMFASMSESASTQFLYDHFEVLWEYLQMTGVIINIDSLCFTPTKEDVQEKKKNENNEMTVATLVNDNTELANVTRMNSKTFMQLLMQAAVVLWKLSTHPKSVIHLIYQHGIFAIIDSFQWVQHSAISEKRILLIDYYLKIISNMIGMYQC</sequence>
<feature type="non-terminal residue" evidence="2">
    <location>
        <position position="1"/>
    </location>
</feature>
<feature type="compositionally biased region" description="Pro residues" evidence="1">
    <location>
        <begin position="587"/>
        <end position="598"/>
    </location>
</feature>
<feature type="compositionally biased region" description="Basic and acidic residues" evidence="1">
    <location>
        <begin position="433"/>
        <end position="453"/>
    </location>
</feature>
<feature type="compositionally biased region" description="Low complexity" evidence="1">
    <location>
        <begin position="143"/>
        <end position="158"/>
    </location>
</feature>
<evidence type="ECO:0000313" key="2">
    <source>
        <dbReference type="EMBL" id="ETO13099.1"/>
    </source>
</evidence>
<dbReference type="SUPFAM" id="SSF48371">
    <property type="entry name" value="ARM repeat"/>
    <property type="match status" value="1"/>
</dbReference>
<name>X6MGT1_RETFI</name>
<feature type="non-terminal residue" evidence="2">
    <location>
        <position position="900"/>
    </location>
</feature>
<gene>
    <name evidence="2" type="ORF">RFI_24276</name>
</gene>
<feature type="compositionally biased region" description="Basic residues" evidence="1">
    <location>
        <begin position="565"/>
        <end position="576"/>
    </location>
</feature>
<feature type="region of interest" description="Disordered" evidence="1">
    <location>
        <begin position="140"/>
        <end position="161"/>
    </location>
</feature>
<dbReference type="EMBL" id="ASPP01020831">
    <property type="protein sequence ID" value="ETO13099.1"/>
    <property type="molecule type" value="Genomic_DNA"/>
</dbReference>